<gene>
    <name evidence="2" type="ORF">EDEG_02763</name>
</gene>
<evidence type="ECO:0000313" key="2">
    <source>
        <dbReference type="EMBL" id="EJW02850.1"/>
    </source>
</evidence>
<evidence type="ECO:0000313" key="3">
    <source>
        <dbReference type="Proteomes" id="UP000003163"/>
    </source>
</evidence>
<dbReference type="EMBL" id="AFBI03000054">
    <property type="protein sequence ID" value="EJW02850.1"/>
    <property type="molecule type" value="Genomic_DNA"/>
</dbReference>
<reference evidence="2 3" key="1">
    <citation type="submission" date="2011-08" db="EMBL/GenBank/DDBJ databases">
        <authorList>
            <person name="Liu Z.J."/>
            <person name="Shi F.L."/>
            <person name="Lu J.Q."/>
            <person name="Li M."/>
            <person name="Wang Z.L."/>
        </authorList>
    </citation>
    <scope>NUCLEOTIDE SEQUENCE [LARGE SCALE GENOMIC DNA]</scope>
    <source>
        <strain evidence="2 3">USNM 41457</strain>
    </source>
</reference>
<dbReference type="InterPro" id="IPR013272">
    <property type="entry name" value="Vps72/YL1_C"/>
</dbReference>
<feature type="domain" description="Vps72/YL1 C-terminal" evidence="1">
    <location>
        <begin position="54"/>
        <end position="83"/>
    </location>
</feature>
<keyword evidence="3" id="KW-1185">Reference proteome</keyword>
<dbReference type="VEuPathDB" id="MicrosporidiaDB:EDEG_02763"/>
<evidence type="ECO:0000259" key="1">
    <source>
        <dbReference type="SMART" id="SM00993"/>
    </source>
</evidence>
<organism evidence="2 3">
    <name type="scientific">Edhazardia aedis (strain USNM 41457)</name>
    <name type="common">Microsporidian parasite</name>
    <dbReference type="NCBI Taxonomy" id="1003232"/>
    <lineage>
        <taxon>Eukaryota</taxon>
        <taxon>Fungi</taxon>
        <taxon>Fungi incertae sedis</taxon>
        <taxon>Microsporidia</taxon>
        <taxon>Edhazardia</taxon>
    </lineage>
</organism>
<dbReference type="OrthoDB" id="49520at2759"/>
<sequence>MEHKRKKIYKDLSKTRINQNIKYKGLKYNLKQLKADHSQYIKNAFTVGKQSFKAVCDITGLPARYKCSKTGIFCHDLSVYEFVREMKSEDFKRYLAQRNIGKNIYAFIRE</sequence>
<dbReference type="InParanoid" id="J9DJP8"/>
<proteinExistence type="predicted"/>
<dbReference type="HOGENOM" id="CLU_071116_4_0_1"/>
<name>J9DJP8_EDHAE</name>
<dbReference type="Proteomes" id="UP000003163">
    <property type="component" value="Unassembled WGS sequence"/>
</dbReference>
<dbReference type="SMART" id="SM00993">
    <property type="entry name" value="YL1_C"/>
    <property type="match status" value="1"/>
</dbReference>
<protein>
    <recommendedName>
        <fullName evidence="1">Vps72/YL1 C-terminal domain-containing protein</fullName>
    </recommendedName>
</protein>
<reference evidence="3" key="2">
    <citation type="submission" date="2015-07" db="EMBL/GenBank/DDBJ databases">
        <title>Contrasting host-pathogen interactions and genome evolution in two generalist and specialist microsporidian pathogens of mosquitoes.</title>
        <authorList>
            <consortium name="The Broad Institute Genomics Platform"/>
            <consortium name="The Broad Institute Genome Sequencing Center for Infectious Disease"/>
            <person name="Cuomo C.A."/>
            <person name="Sanscrainte N.D."/>
            <person name="Goldberg J.M."/>
            <person name="Heiman D."/>
            <person name="Young S."/>
            <person name="Zeng Q."/>
            <person name="Becnel J.J."/>
            <person name="Birren B.W."/>
        </authorList>
    </citation>
    <scope>NUCLEOTIDE SEQUENCE [LARGE SCALE GENOMIC DNA]</scope>
    <source>
        <strain evidence="3">USNM 41457</strain>
    </source>
</reference>
<comment type="caution">
    <text evidence="2">The sequence shown here is derived from an EMBL/GenBank/DDBJ whole genome shotgun (WGS) entry which is preliminary data.</text>
</comment>
<dbReference type="Pfam" id="PF08265">
    <property type="entry name" value="YL1_C"/>
    <property type="match status" value="1"/>
</dbReference>
<accession>J9DJP8</accession>
<dbReference type="AlphaFoldDB" id="J9DJP8"/>